<dbReference type="NCBIfam" id="TIGR01409">
    <property type="entry name" value="TAT_signal_seq"/>
    <property type="match status" value="1"/>
</dbReference>
<dbReference type="InterPro" id="IPR005560">
    <property type="entry name" value="Csp_YhjQ"/>
</dbReference>
<name>A0A2U8W2A4_9HYPH</name>
<dbReference type="InterPro" id="IPR019546">
    <property type="entry name" value="TAT_signal_bac_arc"/>
</dbReference>
<organism evidence="1 2">
    <name type="scientific">Methylobacterium durans</name>
    <dbReference type="NCBI Taxonomy" id="2202825"/>
    <lineage>
        <taxon>Bacteria</taxon>
        <taxon>Pseudomonadati</taxon>
        <taxon>Pseudomonadota</taxon>
        <taxon>Alphaproteobacteria</taxon>
        <taxon>Hyphomicrobiales</taxon>
        <taxon>Methylobacteriaceae</taxon>
        <taxon>Methylobacterium</taxon>
    </lineage>
</organism>
<dbReference type="KEGG" id="mets:DK389_06325"/>
<dbReference type="RefSeq" id="WP_109888171.1">
    <property type="nucleotide sequence ID" value="NZ_CP029550.1"/>
</dbReference>
<dbReference type="PANTHER" id="PTHR37310:SF1">
    <property type="entry name" value="CYTOPLASMIC PROTEIN"/>
    <property type="match status" value="1"/>
</dbReference>
<evidence type="ECO:0000313" key="1">
    <source>
        <dbReference type="EMBL" id="AWN40215.1"/>
    </source>
</evidence>
<gene>
    <name evidence="1" type="ORF">DK389_06325</name>
</gene>
<dbReference type="AlphaFoldDB" id="A0A2U8W2A4"/>
<dbReference type="Gene3D" id="1.20.1270.360">
    <property type="match status" value="1"/>
</dbReference>
<dbReference type="Proteomes" id="UP000245926">
    <property type="component" value="Chromosome"/>
</dbReference>
<dbReference type="InterPro" id="IPR030913">
    <property type="entry name" value="Csp1_Cys_rich"/>
</dbReference>
<proteinExistence type="predicted"/>
<protein>
    <recommendedName>
        <fullName evidence="3">Four-helix bundle copper-binding protein</fullName>
    </recommendedName>
</protein>
<evidence type="ECO:0000313" key="2">
    <source>
        <dbReference type="Proteomes" id="UP000245926"/>
    </source>
</evidence>
<keyword evidence="2" id="KW-1185">Reference proteome</keyword>
<dbReference type="NCBIfam" id="TIGR04401">
    <property type="entry name" value="TAT_Cys_rich"/>
    <property type="match status" value="1"/>
</dbReference>
<dbReference type="Pfam" id="PF03860">
    <property type="entry name" value="Csp"/>
    <property type="match status" value="1"/>
</dbReference>
<evidence type="ECO:0008006" key="3">
    <source>
        <dbReference type="Google" id="ProtNLM"/>
    </source>
</evidence>
<dbReference type="PANTHER" id="PTHR37310">
    <property type="entry name" value="CYTOPLASMIC PROTEIN-RELATED"/>
    <property type="match status" value="1"/>
</dbReference>
<dbReference type="EMBL" id="CP029550">
    <property type="protein sequence ID" value="AWN40215.1"/>
    <property type="molecule type" value="Genomic_DNA"/>
</dbReference>
<dbReference type="OrthoDB" id="7997481at2"/>
<reference evidence="2" key="1">
    <citation type="submission" date="2018-05" db="EMBL/GenBank/DDBJ databases">
        <title>Complete Genome Sequence of Methylobacterium sp. 17SD2-17.</title>
        <authorList>
            <person name="Srinivasan S."/>
        </authorList>
    </citation>
    <scope>NUCLEOTIDE SEQUENCE [LARGE SCALE GENOMIC DNA]</scope>
    <source>
        <strain evidence="2">17SD2-17</strain>
    </source>
</reference>
<accession>A0A2U8W2A4</accession>
<sequence length="151" mass="15606">MERRDFMTAIGAVAAFGAIGSAQAHEMGHDHSGHGAGGHDHPPKYKALTESSAHCVSTGNACLRHCFGMLAMKDTSMASCTASVHDLIRACTALEALSAVNSPHTAILAKAVGEICIACGKECDKFPDIAECKACGASCRACAEECRKIAA</sequence>